<dbReference type="InterPro" id="IPR037047">
    <property type="entry name" value="PITH_dom_sf"/>
</dbReference>
<dbReference type="Pfam" id="PF00085">
    <property type="entry name" value="Thioredoxin"/>
    <property type="match status" value="1"/>
</dbReference>
<accession>A0AAW0NBX9</accession>
<gene>
    <name evidence="4" type="ORF">WMY93_021380</name>
</gene>
<dbReference type="CDD" id="cd02947">
    <property type="entry name" value="TRX_family"/>
    <property type="match status" value="1"/>
</dbReference>
<dbReference type="GO" id="GO:0005737">
    <property type="term" value="C:cytoplasm"/>
    <property type="evidence" value="ECO:0007669"/>
    <property type="project" value="UniProtKB-ARBA"/>
</dbReference>
<dbReference type="SUPFAM" id="SSF52833">
    <property type="entry name" value="Thioredoxin-like"/>
    <property type="match status" value="1"/>
</dbReference>
<dbReference type="InterPro" id="IPR008979">
    <property type="entry name" value="Galactose-bd-like_sf"/>
</dbReference>
<dbReference type="FunFam" id="3.40.30.10:FF:000082">
    <property type="entry name" value="Thioredoxin-like protein 1"/>
    <property type="match status" value="1"/>
</dbReference>
<dbReference type="SUPFAM" id="SSF49785">
    <property type="entry name" value="Galactose-binding domain-like"/>
    <property type="match status" value="1"/>
</dbReference>
<dbReference type="Proteomes" id="UP001460270">
    <property type="component" value="Unassembled WGS sequence"/>
</dbReference>
<dbReference type="InterPro" id="IPR036249">
    <property type="entry name" value="Thioredoxin-like_sf"/>
</dbReference>
<evidence type="ECO:0000313" key="4">
    <source>
        <dbReference type="EMBL" id="KAK7896055.1"/>
    </source>
</evidence>
<comment type="caution">
    <text evidence="4">The sequence shown here is derived from an EMBL/GenBank/DDBJ whole genome shotgun (WGS) entry which is preliminary data.</text>
</comment>
<dbReference type="Gene3D" id="2.60.120.470">
    <property type="entry name" value="PITH domain"/>
    <property type="match status" value="1"/>
</dbReference>
<dbReference type="PROSITE" id="PS51532">
    <property type="entry name" value="PITH"/>
    <property type="match status" value="1"/>
</dbReference>
<evidence type="ECO:0000259" key="3">
    <source>
        <dbReference type="PROSITE" id="PS51532"/>
    </source>
</evidence>
<organism evidence="4 5">
    <name type="scientific">Mugilogobius chulae</name>
    <name type="common">yellowstripe goby</name>
    <dbReference type="NCBI Taxonomy" id="88201"/>
    <lineage>
        <taxon>Eukaryota</taxon>
        <taxon>Metazoa</taxon>
        <taxon>Chordata</taxon>
        <taxon>Craniata</taxon>
        <taxon>Vertebrata</taxon>
        <taxon>Euteleostomi</taxon>
        <taxon>Actinopterygii</taxon>
        <taxon>Neopterygii</taxon>
        <taxon>Teleostei</taxon>
        <taxon>Neoteleostei</taxon>
        <taxon>Acanthomorphata</taxon>
        <taxon>Gobiaria</taxon>
        <taxon>Gobiiformes</taxon>
        <taxon>Gobioidei</taxon>
        <taxon>Gobiidae</taxon>
        <taxon>Gobionellinae</taxon>
        <taxon>Mugilogobius</taxon>
    </lineage>
</organism>
<feature type="domain" description="PITH" evidence="3">
    <location>
        <begin position="115"/>
        <end position="285"/>
    </location>
</feature>
<name>A0AAW0NBX9_9GOBI</name>
<dbReference type="EMBL" id="JBBPFD010000015">
    <property type="protein sequence ID" value="KAK7896055.1"/>
    <property type="molecule type" value="Genomic_DNA"/>
</dbReference>
<dbReference type="Pfam" id="PF06201">
    <property type="entry name" value="PITH"/>
    <property type="match status" value="1"/>
</dbReference>
<keyword evidence="2" id="KW-0676">Redox-active center</keyword>
<keyword evidence="1" id="KW-1015">Disulfide bond</keyword>
<protein>
    <recommendedName>
        <fullName evidence="3">PITH domain-containing protein</fullName>
    </recommendedName>
</protein>
<dbReference type="InterPro" id="IPR010400">
    <property type="entry name" value="PITH_dom"/>
</dbReference>
<evidence type="ECO:0000256" key="2">
    <source>
        <dbReference type="ARBA" id="ARBA00023284"/>
    </source>
</evidence>
<dbReference type="InterPro" id="IPR013766">
    <property type="entry name" value="Thioredoxin_domain"/>
</dbReference>
<sequence>MVGVKVIGSDPDFQPELAAAGSRLAVVKFTMAGCHPCVRIAPAFTMLSNKYPQVVFLEVDVHVCQGTAAANNISATPTFLFFRNRVRVDQYQGADANGLEEKIRQHTENDPGSNEDSDIPKGYMDLMPFVNKAGCECLNESDDCGFDNCLTKDASFLESDCDEQLLITMAFNQPVKLFSMKLLSSDFAQAPKQVKLFINLPRSMDFDDAEHSEATQSLELSEDDYKEDGLIPLRYVKFQNVQSVTMFVKSNQGDEETTKINYLTFIGTPVQATNMNDFKRVVGKKERAIDGAVPLTTNNNHTHTHHTRHCSVFLDLISNLPTTIHTHTHIVLFLPPGLIKPNTEPPISHPTSHTNHTSLFSHASLLSMHISYLFITPTTHQHQTHTKQPRHDPVSSALIHLAIQVLRLPSSGQLVTHISMHQGPSQCRLPQISFPVGTKWISPLPSRNSNVCFTPILTLQTDPTTHQHRMMPPALTPTTTYGAVGYPSATRRPPLHQYPGRHLVPFFGYGVPRLPPARCRAPRTSLYKHTDQPNAVSQPTCYTSHALVISSIGSLIPFFPCHEPSRSSIFQHNRWAGDGLNVGCPVTLTRLHGITRMTKHLDARPAHTQRAPYPEN</sequence>
<dbReference type="PANTHER" id="PTHR46115">
    <property type="entry name" value="THIOREDOXIN-LIKE PROTEIN 1"/>
    <property type="match status" value="1"/>
</dbReference>
<reference evidence="5" key="1">
    <citation type="submission" date="2024-04" db="EMBL/GenBank/DDBJ databases">
        <title>Salinicola lusitanus LLJ914,a marine bacterium isolated from the Okinawa Trough.</title>
        <authorList>
            <person name="Li J."/>
        </authorList>
    </citation>
    <scope>NUCLEOTIDE SEQUENCE [LARGE SCALE GENOMIC DNA]</scope>
</reference>
<evidence type="ECO:0000313" key="5">
    <source>
        <dbReference type="Proteomes" id="UP001460270"/>
    </source>
</evidence>
<evidence type="ECO:0000256" key="1">
    <source>
        <dbReference type="ARBA" id="ARBA00023157"/>
    </source>
</evidence>
<dbReference type="AlphaFoldDB" id="A0AAW0NBX9"/>
<proteinExistence type="predicted"/>
<dbReference type="Gene3D" id="3.40.30.10">
    <property type="entry name" value="Glutaredoxin"/>
    <property type="match status" value="1"/>
</dbReference>
<keyword evidence="5" id="KW-1185">Reference proteome</keyword>